<proteinExistence type="predicted"/>
<gene>
    <name evidence="1" type="ORF">F3I20_22580</name>
</gene>
<evidence type="ECO:0000313" key="1">
    <source>
        <dbReference type="EMBL" id="KAA6118494.1"/>
    </source>
</evidence>
<dbReference type="EMBL" id="VWVM01000030">
    <property type="protein sequence ID" value="KAA6118494.1"/>
    <property type="molecule type" value="Genomic_DNA"/>
</dbReference>
<accession>A0AB34CHB3</accession>
<dbReference type="Proteomes" id="UP000324255">
    <property type="component" value="Unassembled WGS sequence"/>
</dbReference>
<name>A0AB34CHB3_9GAMM</name>
<dbReference type="AlphaFoldDB" id="A0AB34CHB3"/>
<protein>
    <submittedName>
        <fullName evidence="1">Uncharacterized protein</fullName>
    </submittedName>
</protein>
<organism evidence="1 2">
    <name type="scientific">Candidatus Pantoea gossypiicola</name>
    <dbReference type="NCBI Taxonomy" id="2608008"/>
    <lineage>
        <taxon>Bacteria</taxon>
        <taxon>Pseudomonadati</taxon>
        <taxon>Pseudomonadota</taxon>
        <taxon>Gammaproteobacteria</taxon>
        <taxon>Enterobacterales</taxon>
        <taxon>Erwiniaceae</taxon>
        <taxon>Pantoea</taxon>
    </lineage>
</organism>
<reference evidence="1 2" key="1">
    <citation type="submission" date="2019-09" db="EMBL/GenBank/DDBJ databases">
        <title>Genomic diversity of phyloplane-associated Pantoea species in Pakistan cotton crop.</title>
        <authorList>
            <person name="Tufail M.R."/>
            <person name="Cook D.R."/>
        </authorList>
    </citation>
    <scope>NUCLEOTIDE SEQUENCE [LARGE SCALE GENOMIC DNA]</scope>
    <source>
        <strain evidence="1 2">B_8</strain>
    </source>
</reference>
<sequence length="386" mass="43355">MDFDIDNILITTESVDDDDPDDITSVDLTIKAVSGSTAPVIYANGRNQLPVEISAKAMKENADGSESVLIFSHATWIHILNLRHAGSDEKLTWQGRSGWCFTDAENDYSREVAAENNEAGPVLASAIRYMGTGETLITLYVYTDDISTERVAVSIDTEGGKHFTTADNASGAERSSVTVRAVQPITYLKSDLIQDVVSDLGKTQISLHYSCDDDSWSEKIDAHYDNLYFSVKNKLQKYTVNNYGQDGKSDYRIPLRAAIYWRADNHDQHMLIANPDDIPAGTATLGFYGKATWHEFFAIGDSTGIYDLFQTFEFNARPDTICWTHFSFAASQHWILPGGKDLHVNDTDLYNFDANPWFEFYDLYGNYGAFNIRYNDTTHEIEVDPR</sequence>
<keyword evidence="2" id="KW-1185">Reference proteome</keyword>
<comment type="caution">
    <text evidence="1">The sequence shown here is derived from an EMBL/GenBank/DDBJ whole genome shotgun (WGS) entry which is preliminary data.</text>
</comment>
<evidence type="ECO:0000313" key="2">
    <source>
        <dbReference type="Proteomes" id="UP000324255"/>
    </source>
</evidence>